<feature type="region of interest" description="Disordered" evidence="1">
    <location>
        <begin position="34"/>
        <end position="54"/>
    </location>
</feature>
<dbReference type="EMBL" id="BAABFL010000045">
    <property type="protein sequence ID" value="GAA4648206.1"/>
    <property type="molecule type" value="Genomic_DNA"/>
</dbReference>
<accession>A0ABP8UWC3</accession>
<proteinExistence type="predicted"/>
<dbReference type="Proteomes" id="UP001500604">
    <property type="component" value="Unassembled WGS sequence"/>
</dbReference>
<protein>
    <submittedName>
        <fullName evidence="2">Uncharacterized protein</fullName>
    </submittedName>
</protein>
<comment type="caution">
    <text evidence="2">The sequence shown here is derived from an EMBL/GenBank/DDBJ whole genome shotgun (WGS) entry which is preliminary data.</text>
</comment>
<feature type="compositionally biased region" description="Polar residues" evidence="1">
    <location>
        <begin position="34"/>
        <end position="45"/>
    </location>
</feature>
<evidence type="ECO:0000313" key="3">
    <source>
        <dbReference type="Proteomes" id="UP001500604"/>
    </source>
</evidence>
<name>A0ABP8UWC3_9GAMM</name>
<evidence type="ECO:0000313" key="2">
    <source>
        <dbReference type="EMBL" id="GAA4648206.1"/>
    </source>
</evidence>
<reference evidence="3" key="1">
    <citation type="journal article" date="2019" name="Int. J. Syst. Evol. Microbiol.">
        <title>The Global Catalogue of Microorganisms (GCM) 10K type strain sequencing project: providing services to taxonomists for standard genome sequencing and annotation.</title>
        <authorList>
            <consortium name="The Broad Institute Genomics Platform"/>
            <consortium name="The Broad Institute Genome Sequencing Center for Infectious Disease"/>
            <person name="Wu L."/>
            <person name="Ma J."/>
        </authorList>
    </citation>
    <scope>NUCLEOTIDE SEQUENCE [LARGE SCALE GENOMIC DNA]</scope>
    <source>
        <strain evidence="3">JCM 17805</strain>
    </source>
</reference>
<evidence type="ECO:0000256" key="1">
    <source>
        <dbReference type="SAM" id="MobiDB-lite"/>
    </source>
</evidence>
<organism evidence="2 3">
    <name type="scientific">Kistimonas scapharcae</name>
    <dbReference type="NCBI Taxonomy" id="1036133"/>
    <lineage>
        <taxon>Bacteria</taxon>
        <taxon>Pseudomonadati</taxon>
        <taxon>Pseudomonadota</taxon>
        <taxon>Gammaproteobacteria</taxon>
        <taxon>Oceanospirillales</taxon>
        <taxon>Endozoicomonadaceae</taxon>
        <taxon>Kistimonas</taxon>
    </lineage>
</organism>
<sequence length="106" mass="11761">MKRITVTGPDTVTLSEDGQKLEIRIPIRLHRRGNQTCITDPSGQPLTPPKEHPSPALRDALVCAHIWMRRLETGPATSIKEIAIKEGGVCQHSCRPNSSRFLKLIS</sequence>
<keyword evidence="3" id="KW-1185">Reference proteome</keyword>
<dbReference type="RefSeq" id="WP_345193586.1">
    <property type="nucleotide sequence ID" value="NZ_BAABFL010000045.1"/>
</dbReference>
<gene>
    <name evidence="2" type="ORF">GCM10023116_04730</name>
</gene>